<dbReference type="Gene3D" id="1.20.58.340">
    <property type="entry name" value="Magnesium transport protein CorA, transmembrane region"/>
    <property type="match status" value="1"/>
</dbReference>
<evidence type="ECO:0000256" key="3">
    <source>
        <dbReference type="ARBA" id="ARBA00022989"/>
    </source>
</evidence>
<sequence>MDSDAALNQKRVQIRVTLKDAITRFAADTQLDTAAAAASGLPRVERFCWVQDQGNRSLECLSRFWKDAGWYSPERIPEYLHVSLYTSLDRSETVFTSLESFFEWLKTRSTSSGCNNMLVVTVPDEIRPPNPRKSRIGRNATSAGLPSPQQVCVCAAVAALLLGWDSLGYESRELYHLLAALLNKTWSDDPSLLTDLGEEELYPSGLRAHYQLNPPSDLGRWHTVKTTSIVPGALSRTAVKTLVFPDEVPEIKPDWQYVHIFKPHAKPPTSRMRCSIWGKHATVNGSDQQTWDSVLVLADHRMYEAYRHILHEIETHTAQPFWTQQTHHWVAFLEYLYILGINNARLLVRETVKGLRHLKYKNIADTDSASLHSCLMYAEHLNYQRKLMSKIREELEEFPTQWTVSHQIPPWIDSIRDSCRTAENEIAKVYKEAVDLRKLLMEQHSLSQARTTVILTILASTFIPLAFVTSFFGMNTREINDSSWPITYFVAVAIPLTGITILIPLYALRIFSIVARLLQGDTRVRKYSKWALFSLGLSLAFISAVLESVGSTSLAAIVVWFLSATIAYLLIFRYVFQFQPYLISAISARWSQNADPFSDMQHRRGKTHIFKQVSVSIFLHACLGLCIVSYVVSSWILFGMYVIYGFASLGVWIRAGRAQ</sequence>
<dbReference type="InterPro" id="IPR002523">
    <property type="entry name" value="MgTranspt_CorA/ZnTranspt_ZntB"/>
</dbReference>
<feature type="transmembrane region" description="Helical" evidence="6">
    <location>
        <begin position="486"/>
        <end position="508"/>
    </location>
</feature>
<evidence type="ECO:0000313" key="7">
    <source>
        <dbReference type="EMBL" id="KAL2845627.1"/>
    </source>
</evidence>
<evidence type="ECO:0000256" key="1">
    <source>
        <dbReference type="ARBA" id="ARBA00004651"/>
    </source>
</evidence>
<feature type="coiled-coil region" evidence="5">
    <location>
        <begin position="412"/>
        <end position="439"/>
    </location>
</feature>
<dbReference type="EMBL" id="JBFXLR010000036">
    <property type="protein sequence ID" value="KAL2845627.1"/>
    <property type="molecule type" value="Genomic_DNA"/>
</dbReference>
<dbReference type="GeneID" id="98156088"/>
<keyword evidence="3 6" id="KW-1133">Transmembrane helix</keyword>
<dbReference type="InterPro" id="IPR045863">
    <property type="entry name" value="CorA_TM1_TM2"/>
</dbReference>
<comment type="subcellular location">
    <subcellularLocation>
        <location evidence="1">Cell membrane</location>
        <topology evidence="1">Multi-pass membrane protein</topology>
    </subcellularLocation>
</comment>
<name>A0ABR4K0T6_9EURO</name>
<dbReference type="Proteomes" id="UP001610444">
    <property type="component" value="Unassembled WGS sequence"/>
</dbReference>
<feature type="transmembrane region" description="Helical" evidence="6">
    <location>
        <begin position="613"/>
        <end position="632"/>
    </location>
</feature>
<dbReference type="SUPFAM" id="SSF144083">
    <property type="entry name" value="Magnesium transport protein CorA, transmembrane region"/>
    <property type="match status" value="1"/>
</dbReference>
<proteinExistence type="predicted"/>
<keyword evidence="2 6" id="KW-0812">Transmembrane</keyword>
<protein>
    <submittedName>
        <fullName evidence="7">Uncharacterized protein</fullName>
    </submittedName>
</protein>
<feature type="transmembrane region" description="Helical" evidence="6">
    <location>
        <begin position="638"/>
        <end position="655"/>
    </location>
</feature>
<reference evidence="7 8" key="1">
    <citation type="submission" date="2024-07" db="EMBL/GenBank/DDBJ databases">
        <title>Section-level genome sequencing and comparative genomics of Aspergillus sections Usti and Cavernicolus.</title>
        <authorList>
            <consortium name="Lawrence Berkeley National Laboratory"/>
            <person name="Nybo J.L."/>
            <person name="Vesth T.C."/>
            <person name="Theobald S."/>
            <person name="Frisvad J.C."/>
            <person name="Larsen T.O."/>
            <person name="Kjaerboelling I."/>
            <person name="Rothschild-Mancinelli K."/>
            <person name="Lyhne E.K."/>
            <person name="Kogle M.E."/>
            <person name="Barry K."/>
            <person name="Clum A."/>
            <person name="Na H."/>
            <person name="Ledsgaard L."/>
            <person name="Lin J."/>
            <person name="Lipzen A."/>
            <person name="Kuo A."/>
            <person name="Riley R."/>
            <person name="Mondo S."/>
            <person name="LaButti K."/>
            <person name="Haridas S."/>
            <person name="Pangalinan J."/>
            <person name="Salamov A.A."/>
            <person name="Simmons B.A."/>
            <person name="Magnuson J.K."/>
            <person name="Chen J."/>
            <person name="Drula E."/>
            <person name="Henrissat B."/>
            <person name="Wiebenga A."/>
            <person name="Lubbers R.J."/>
            <person name="Gomes A.C."/>
            <person name="Macurrencykelacurrency M.R."/>
            <person name="Stajich J."/>
            <person name="Grigoriev I.V."/>
            <person name="Mortensen U.H."/>
            <person name="De vries R.P."/>
            <person name="Baker S.E."/>
            <person name="Andersen M.R."/>
        </authorList>
    </citation>
    <scope>NUCLEOTIDE SEQUENCE [LARGE SCALE GENOMIC DNA]</scope>
    <source>
        <strain evidence="7 8">CBS 756.74</strain>
    </source>
</reference>
<dbReference type="PANTHER" id="PTHR46494:SF1">
    <property type="entry name" value="CORA FAMILY METAL ION TRANSPORTER (EUROFUNG)"/>
    <property type="match status" value="1"/>
</dbReference>
<keyword evidence="8" id="KW-1185">Reference proteome</keyword>
<evidence type="ECO:0000256" key="4">
    <source>
        <dbReference type="ARBA" id="ARBA00023136"/>
    </source>
</evidence>
<accession>A0ABR4K0T6</accession>
<evidence type="ECO:0000313" key="8">
    <source>
        <dbReference type="Proteomes" id="UP001610444"/>
    </source>
</evidence>
<evidence type="ECO:0000256" key="5">
    <source>
        <dbReference type="SAM" id="Coils"/>
    </source>
</evidence>
<gene>
    <name evidence="7" type="ORF">BJX68DRAFT_242059</name>
</gene>
<dbReference type="Pfam" id="PF01544">
    <property type="entry name" value="CorA"/>
    <property type="match status" value="1"/>
</dbReference>
<dbReference type="RefSeq" id="XP_070896761.1">
    <property type="nucleotide sequence ID" value="XM_071040924.1"/>
</dbReference>
<evidence type="ECO:0000256" key="2">
    <source>
        <dbReference type="ARBA" id="ARBA00022692"/>
    </source>
</evidence>
<organism evidence="7 8">
    <name type="scientific">Aspergillus pseudodeflectus</name>
    <dbReference type="NCBI Taxonomy" id="176178"/>
    <lineage>
        <taxon>Eukaryota</taxon>
        <taxon>Fungi</taxon>
        <taxon>Dikarya</taxon>
        <taxon>Ascomycota</taxon>
        <taxon>Pezizomycotina</taxon>
        <taxon>Eurotiomycetes</taxon>
        <taxon>Eurotiomycetidae</taxon>
        <taxon>Eurotiales</taxon>
        <taxon>Aspergillaceae</taxon>
        <taxon>Aspergillus</taxon>
        <taxon>Aspergillus subgen. Nidulantes</taxon>
    </lineage>
</organism>
<evidence type="ECO:0000256" key="6">
    <source>
        <dbReference type="SAM" id="Phobius"/>
    </source>
</evidence>
<dbReference type="PANTHER" id="PTHR46494">
    <property type="entry name" value="CORA FAMILY METAL ION TRANSPORTER (EUROFUNG)"/>
    <property type="match status" value="1"/>
</dbReference>
<feature type="transmembrane region" description="Helical" evidence="6">
    <location>
        <begin position="529"/>
        <end position="546"/>
    </location>
</feature>
<feature type="transmembrane region" description="Helical" evidence="6">
    <location>
        <begin position="453"/>
        <end position="474"/>
    </location>
</feature>
<keyword evidence="5" id="KW-0175">Coiled coil</keyword>
<keyword evidence="4 6" id="KW-0472">Membrane</keyword>
<feature type="transmembrane region" description="Helical" evidence="6">
    <location>
        <begin position="552"/>
        <end position="576"/>
    </location>
</feature>
<comment type="caution">
    <text evidence="7">The sequence shown here is derived from an EMBL/GenBank/DDBJ whole genome shotgun (WGS) entry which is preliminary data.</text>
</comment>